<dbReference type="SUPFAM" id="SSF52540">
    <property type="entry name" value="P-loop containing nucleoside triphosphate hydrolases"/>
    <property type="match status" value="1"/>
</dbReference>
<dbReference type="CDD" id="cd03301">
    <property type="entry name" value="ABC_MalK_N"/>
    <property type="match status" value="1"/>
</dbReference>
<dbReference type="EC" id="3.6.3.-" evidence="6"/>
<dbReference type="EMBL" id="JAVDXT010000004">
    <property type="protein sequence ID" value="MDR7379090.1"/>
    <property type="molecule type" value="Genomic_DNA"/>
</dbReference>
<dbReference type="Gene3D" id="2.40.50.140">
    <property type="entry name" value="Nucleic acid-binding proteins"/>
    <property type="match status" value="1"/>
</dbReference>
<keyword evidence="2" id="KW-0472">Membrane</keyword>
<dbReference type="PROSITE" id="PS00211">
    <property type="entry name" value="ABC_TRANSPORTER_1"/>
    <property type="match status" value="1"/>
</dbReference>
<dbReference type="NCBIfam" id="NF008653">
    <property type="entry name" value="PRK11650.1"/>
    <property type="match status" value="1"/>
</dbReference>
<evidence type="ECO:0000256" key="4">
    <source>
        <dbReference type="ARBA" id="ARBA00022840"/>
    </source>
</evidence>
<dbReference type="RefSeq" id="WP_116607353.1">
    <property type="nucleotide sequence ID" value="NZ_JAVDXT010000004.1"/>
</dbReference>
<evidence type="ECO:0000256" key="3">
    <source>
        <dbReference type="ARBA" id="ARBA00022741"/>
    </source>
</evidence>
<evidence type="ECO:0000313" key="6">
    <source>
        <dbReference type="EMBL" id="MDR7379090.1"/>
    </source>
</evidence>
<keyword evidence="1" id="KW-0813">Transport</keyword>
<dbReference type="InterPro" id="IPR027417">
    <property type="entry name" value="P-loop_NTPase"/>
</dbReference>
<reference evidence="6 7" key="1">
    <citation type="submission" date="2023-07" db="EMBL/GenBank/DDBJ databases">
        <title>Sorghum-associated microbial communities from plants grown in Nebraska, USA.</title>
        <authorList>
            <person name="Schachtman D."/>
        </authorList>
    </citation>
    <scope>NUCLEOTIDE SEQUENCE [LARGE SCALE GENOMIC DNA]</scope>
    <source>
        <strain evidence="6 7">BE313</strain>
    </source>
</reference>
<keyword evidence="4 6" id="KW-0067">ATP-binding</keyword>
<keyword evidence="3" id="KW-0547">Nucleotide-binding</keyword>
<evidence type="ECO:0000256" key="2">
    <source>
        <dbReference type="ARBA" id="ARBA00022475"/>
    </source>
</evidence>
<dbReference type="InterPro" id="IPR008995">
    <property type="entry name" value="Mo/tungstate-bd_C_term_dom"/>
</dbReference>
<protein>
    <submittedName>
        <fullName evidence="6">Multiple sugar transport system ATP-binding protein</fullName>
        <ecNumber evidence="6">3.6.3.-</ecNumber>
    </submittedName>
</protein>
<dbReference type="PANTHER" id="PTHR43875:SF3">
    <property type="entry name" value="MALTOSE_MALTODEXTRIN IMPORT ATP-BINDING PROTEIN MALK"/>
    <property type="match status" value="1"/>
</dbReference>
<dbReference type="Gene3D" id="3.40.50.300">
    <property type="entry name" value="P-loop containing nucleotide triphosphate hydrolases"/>
    <property type="match status" value="1"/>
</dbReference>
<name>A0ABU2CCL0_9BURK</name>
<keyword evidence="6" id="KW-0762">Sugar transport</keyword>
<organism evidence="6 7">
    <name type="scientific">Rhodoferax ferrireducens</name>
    <dbReference type="NCBI Taxonomy" id="192843"/>
    <lineage>
        <taxon>Bacteria</taxon>
        <taxon>Pseudomonadati</taxon>
        <taxon>Pseudomonadota</taxon>
        <taxon>Betaproteobacteria</taxon>
        <taxon>Burkholderiales</taxon>
        <taxon>Comamonadaceae</taxon>
        <taxon>Rhodoferax</taxon>
    </lineage>
</organism>
<dbReference type="Gene3D" id="2.40.50.100">
    <property type="match status" value="1"/>
</dbReference>
<dbReference type="Pfam" id="PF00005">
    <property type="entry name" value="ABC_tran"/>
    <property type="match status" value="1"/>
</dbReference>
<comment type="caution">
    <text evidence="6">The sequence shown here is derived from an EMBL/GenBank/DDBJ whole genome shotgun (WGS) entry which is preliminary data.</text>
</comment>
<dbReference type="InterPro" id="IPR003593">
    <property type="entry name" value="AAA+_ATPase"/>
</dbReference>
<sequence>MSEIRFRDVHKRYNSSVPDTIRKVDLDIDKGEFVVFVGPSGCGKSTLLRMVAGLEDITSGELSIKGQRMNETPPSRRGVAMVFQSYALYPHMSVYDNMAFGLKQAKTDTATVEQRVRKASKILQLDPLLKRLPKELSGGQRQRVAIGRAIVREPDVFLFDEPLSNLDASLRVQTRLEIAKLHKDIGTASMIYVTHDQVEAMTLADKIVLLNAGEAVQRDGSVAQCGAPLQLYHHPVNKFVAGFIGSPKMNFIGAQLVGAANGVATAKVAEVEVQAEVDASRLAGHSMVTLGVRPEHVQIVPPGGSNVVAGLVAFLEQLGEASYIYVRLAGGELVTVRESGQSSCSVGSAVSLYFPPHCMHLFDENDVATPRTARPEILGQPLVAGVSISRATTHAS</sequence>
<evidence type="ECO:0000259" key="5">
    <source>
        <dbReference type="PROSITE" id="PS50893"/>
    </source>
</evidence>
<dbReference type="InterPro" id="IPR017871">
    <property type="entry name" value="ABC_transporter-like_CS"/>
</dbReference>
<keyword evidence="7" id="KW-1185">Reference proteome</keyword>
<dbReference type="InterPro" id="IPR013611">
    <property type="entry name" value="Transp-assoc_OB_typ2"/>
</dbReference>
<evidence type="ECO:0000256" key="1">
    <source>
        <dbReference type="ARBA" id="ARBA00022448"/>
    </source>
</evidence>
<dbReference type="SUPFAM" id="SSF50331">
    <property type="entry name" value="MOP-like"/>
    <property type="match status" value="1"/>
</dbReference>
<dbReference type="GO" id="GO:0016787">
    <property type="term" value="F:hydrolase activity"/>
    <property type="evidence" value="ECO:0007669"/>
    <property type="project" value="UniProtKB-KW"/>
</dbReference>
<evidence type="ECO:0000313" key="7">
    <source>
        <dbReference type="Proteomes" id="UP001180487"/>
    </source>
</evidence>
<gene>
    <name evidence="6" type="ORF">J2X19_003784</name>
</gene>
<dbReference type="InterPro" id="IPR012340">
    <property type="entry name" value="NA-bd_OB-fold"/>
</dbReference>
<dbReference type="InterPro" id="IPR015855">
    <property type="entry name" value="ABC_transpr_MalK-like"/>
</dbReference>
<dbReference type="PANTHER" id="PTHR43875">
    <property type="entry name" value="MALTODEXTRIN IMPORT ATP-BINDING PROTEIN MSMX"/>
    <property type="match status" value="1"/>
</dbReference>
<dbReference type="InterPro" id="IPR047641">
    <property type="entry name" value="ABC_transpr_MalK/UgpC-like"/>
</dbReference>
<accession>A0ABU2CCL0</accession>
<keyword evidence="2" id="KW-1003">Cell membrane</keyword>
<keyword evidence="6" id="KW-0378">Hydrolase</keyword>
<dbReference type="PROSITE" id="PS50893">
    <property type="entry name" value="ABC_TRANSPORTER_2"/>
    <property type="match status" value="1"/>
</dbReference>
<dbReference type="SMART" id="SM00382">
    <property type="entry name" value="AAA"/>
    <property type="match status" value="1"/>
</dbReference>
<feature type="domain" description="ABC transporter" evidence="5">
    <location>
        <begin position="4"/>
        <end position="244"/>
    </location>
</feature>
<dbReference type="Pfam" id="PF08402">
    <property type="entry name" value="TOBE_2"/>
    <property type="match status" value="1"/>
</dbReference>
<proteinExistence type="predicted"/>
<dbReference type="InterPro" id="IPR003439">
    <property type="entry name" value="ABC_transporter-like_ATP-bd"/>
</dbReference>
<dbReference type="GO" id="GO:0005524">
    <property type="term" value="F:ATP binding"/>
    <property type="evidence" value="ECO:0007669"/>
    <property type="project" value="UniProtKB-KW"/>
</dbReference>
<dbReference type="Proteomes" id="UP001180487">
    <property type="component" value="Unassembled WGS sequence"/>
</dbReference>